<dbReference type="Pfam" id="PF04542">
    <property type="entry name" value="Sigma70_r2"/>
    <property type="match status" value="1"/>
</dbReference>
<dbReference type="Gene3D" id="1.10.10.10">
    <property type="entry name" value="Winged helix-like DNA-binding domain superfamily/Winged helix DNA-binding domain"/>
    <property type="match status" value="1"/>
</dbReference>
<evidence type="ECO:0000259" key="7">
    <source>
        <dbReference type="Pfam" id="PF08281"/>
    </source>
</evidence>
<dbReference type="Pfam" id="PF08281">
    <property type="entry name" value="Sigma70_r4_2"/>
    <property type="match status" value="1"/>
</dbReference>
<reference evidence="8" key="1">
    <citation type="submission" date="2019-08" db="EMBL/GenBank/DDBJ databases">
        <authorList>
            <person name="Kucharzyk K."/>
            <person name="Murdoch R.W."/>
            <person name="Higgins S."/>
            <person name="Loffler F."/>
        </authorList>
    </citation>
    <scope>NUCLEOTIDE SEQUENCE</scope>
</reference>
<dbReference type="InterPro" id="IPR013325">
    <property type="entry name" value="RNA_pol_sigma_r2"/>
</dbReference>
<keyword evidence="2" id="KW-0805">Transcription regulation</keyword>
<evidence type="ECO:0000256" key="4">
    <source>
        <dbReference type="ARBA" id="ARBA00023125"/>
    </source>
</evidence>
<comment type="caution">
    <text evidence="8">The sequence shown here is derived from an EMBL/GenBank/DDBJ whole genome shotgun (WGS) entry which is preliminary data.</text>
</comment>
<evidence type="ECO:0000256" key="2">
    <source>
        <dbReference type="ARBA" id="ARBA00023015"/>
    </source>
</evidence>
<accession>A0A644W3E5</accession>
<dbReference type="EMBL" id="VSSQ01000586">
    <property type="protein sequence ID" value="MPL98046.1"/>
    <property type="molecule type" value="Genomic_DNA"/>
</dbReference>
<gene>
    <name evidence="8" type="ORF">SDC9_44244</name>
</gene>
<dbReference type="Gene3D" id="1.10.1740.10">
    <property type="match status" value="1"/>
</dbReference>
<organism evidence="8">
    <name type="scientific">bioreactor metagenome</name>
    <dbReference type="NCBI Taxonomy" id="1076179"/>
    <lineage>
        <taxon>unclassified sequences</taxon>
        <taxon>metagenomes</taxon>
        <taxon>ecological metagenomes</taxon>
    </lineage>
</organism>
<dbReference type="InterPro" id="IPR036388">
    <property type="entry name" value="WH-like_DNA-bd_sf"/>
</dbReference>
<dbReference type="GO" id="GO:0016987">
    <property type="term" value="F:sigma factor activity"/>
    <property type="evidence" value="ECO:0007669"/>
    <property type="project" value="UniProtKB-KW"/>
</dbReference>
<keyword evidence="3" id="KW-0731">Sigma factor</keyword>
<dbReference type="PANTHER" id="PTHR43133">
    <property type="entry name" value="RNA POLYMERASE ECF-TYPE SIGMA FACTO"/>
    <property type="match status" value="1"/>
</dbReference>
<dbReference type="AlphaFoldDB" id="A0A644W3E5"/>
<name>A0A644W3E5_9ZZZZ</name>
<dbReference type="InterPro" id="IPR014284">
    <property type="entry name" value="RNA_pol_sigma-70_dom"/>
</dbReference>
<protein>
    <submittedName>
        <fullName evidence="8">Uncharacterized protein</fullName>
    </submittedName>
</protein>
<dbReference type="GO" id="GO:0006352">
    <property type="term" value="P:DNA-templated transcription initiation"/>
    <property type="evidence" value="ECO:0007669"/>
    <property type="project" value="InterPro"/>
</dbReference>
<evidence type="ECO:0000256" key="5">
    <source>
        <dbReference type="ARBA" id="ARBA00023163"/>
    </source>
</evidence>
<dbReference type="GO" id="GO:0003677">
    <property type="term" value="F:DNA binding"/>
    <property type="evidence" value="ECO:0007669"/>
    <property type="project" value="UniProtKB-KW"/>
</dbReference>
<dbReference type="PANTHER" id="PTHR43133:SF8">
    <property type="entry name" value="RNA POLYMERASE SIGMA FACTOR HI_1459-RELATED"/>
    <property type="match status" value="1"/>
</dbReference>
<proteinExistence type="inferred from homology"/>
<dbReference type="InterPro" id="IPR007627">
    <property type="entry name" value="RNA_pol_sigma70_r2"/>
</dbReference>
<comment type="similarity">
    <text evidence="1">Belongs to the sigma-70 factor family. ECF subfamily.</text>
</comment>
<feature type="domain" description="RNA polymerase sigma-70 region 2" evidence="6">
    <location>
        <begin position="34"/>
        <end position="100"/>
    </location>
</feature>
<evidence type="ECO:0000259" key="6">
    <source>
        <dbReference type="Pfam" id="PF04542"/>
    </source>
</evidence>
<dbReference type="InterPro" id="IPR013324">
    <property type="entry name" value="RNA_pol_sigma_r3/r4-like"/>
</dbReference>
<evidence type="ECO:0000313" key="8">
    <source>
        <dbReference type="EMBL" id="MPL98046.1"/>
    </source>
</evidence>
<evidence type="ECO:0000256" key="1">
    <source>
        <dbReference type="ARBA" id="ARBA00010641"/>
    </source>
</evidence>
<feature type="domain" description="RNA polymerase sigma factor 70 region 4 type 2" evidence="7">
    <location>
        <begin position="130"/>
        <end position="180"/>
    </location>
</feature>
<sequence>MLTSSSHEITSATDETSMEMKKSGLDISMFGSVYEKHYAEVYRFIFRRICDTEKSFDLCSLVFLKAMENLKSYRNEGKPIIAWLYRIALNEIYMQHRKRKAEIIYHIDVSELQYIEDDLGHEKMIELESELLSALQKLDRDEMELIEMRYFEKQQVNMIAEILNTSANNVSVRLFRIIGKLKKILTSNQKS</sequence>
<dbReference type="NCBIfam" id="TIGR02937">
    <property type="entry name" value="sigma70-ECF"/>
    <property type="match status" value="1"/>
</dbReference>
<dbReference type="InterPro" id="IPR013249">
    <property type="entry name" value="RNA_pol_sigma70_r4_t2"/>
</dbReference>
<evidence type="ECO:0000256" key="3">
    <source>
        <dbReference type="ARBA" id="ARBA00023082"/>
    </source>
</evidence>
<dbReference type="InterPro" id="IPR039425">
    <property type="entry name" value="RNA_pol_sigma-70-like"/>
</dbReference>
<keyword evidence="4" id="KW-0238">DNA-binding</keyword>
<keyword evidence="5" id="KW-0804">Transcription</keyword>
<dbReference type="SUPFAM" id="SSF88946">
    <property type="entry name" value="Sigma2 domain of RNA polymerase sigma factors"/>
    <property type="match status" value="1"/>
</dbReference>
<dbReference type="SUPFAM" id="SSF88659">
    <property type="entry name" value="Sigma3 and sigma4 domains of RNA polymerase sigma factors"/>
    <property type="match status" value="1"/>
</dbReference>